<name>A0A9P8LHS3_9PEZI</name>
<dbReference type="PANTHER" id="PTHR10869:SF241">
    <property type="entry name" value="FE2OG DIOXYGENASE DOMAIN-CONTAINING PROTEIN"/>
    <property type="match status" value="1"/>
</dbReference>
<evidence type="ECO:0000259" key="6">
    <source>
        <dbReference type="PROSITE" id="PS51471"/>
    </source>
</evidence>
<evidence type="ECO:0000313" key="7">
    <source>
        <dbReference type="EMBL" id="KAH0566155.1"/>
    </source>
</evidence>
<dbReference type="Pfam" id="PF13640">
    <property type="entry name" value="2OG-FeII_Oxy_3"/>
    <property type="match status" value="1"/>
</dbReference>
<dbReference type="GO" id="GO:0005783">
    <property type="term" value="C:endoplasmic reticulum"/>
    <property type="evidence" value="ECO:0007669"/>
    <property type="project" value="TreeGrafter"/>
</dbReference>
<sequence>MAAPSLSSDVLPPDFLLSKVDDITVERINFEKTAIPSYQGLYAVILDNVLSPSECRALVQAAEARTGDVWELAMINIGGGQQKLDLRTRNCGRIIWDDHELVARILGRIRCHLPEIEELEVVSGRKLKTTTTKYGLSRLNERMRFLRYEPGNYFRAHYDGCYVDEKTKECSFYTLHLYLNDSKSTEKLESGATVFHSGDMNKQVEVMPKAGRVLVFQHMGLLHSGGEVKKGVKLTMRTDLMYRMEGVSSQSG</sequence>
<dbReference type="EMBL" id="JAGHQM010000031">
    <property type="protein sequence ID" value="KAH0566155.1"/>
    <property type="molecule type" value="Genomic_DNA"/>
</dbReference>
<keyword evidence="2" id="KW-0479">Metal-binding</keyword>
<dbReference type="InterPro" id="IPR045054">
    <property type="entry name" value="P4HA-like"/>
</dbReference>
<evidence type="ECO:0000256" key="3">
    <source>
        <dbReference type="ARBA" id="ARBA00022964"/>
    </source>
</evidence>
<dbReference type="PROSITE" id="PS51471">
    <property type="entry name" value="FE2OG_OXY"/>
    <property type="match status" value="1"/>
</dbReference>
<dbReference type="InterPro" id="IPR044862">
    <property type="entry name" value="Pro_4_hyd_alph_FE2OG_OXY"/>
</dbReference>
<dbReference type="GO" id="GO:0031418">
    <property type="term" value="F:L-ascorbic acid binding"/>
    <property type="evidence" value="ECO:0007669"/>
    <property type="project" value="InterPro"/>
</dbReference>
<dbReference type="GO" id="GO:0004656">
    <property type="term" value="F:procollagen-proline 4-dioxygenase activity"/>
    <property type="evidence" value="ECO:0007669"/>
    <property type="project" value="TreeGrafter"/>
</dbReference>
<reference evidence="7" key="1">
    <citation type="submission" date="2021-03" db="EMBL/GenBank/DDBJ databases">
        <title>Comparative genomics and phylogenomic investigation of the class Geoglossomycetes provide insights into ecological specialization and systematics.</title>
        <authorList>
            <person name="Melie T."/>
            <person name="Pirro S."/>
            <person name="Miller A.N."/>
            <person name="Quandt A."/>
        </authorList>
    </citation>
    <scope>NUCLEOTIDE SEQUENCE</scope>
    <source>
        <strain evidence="7">CAQ_001_2017</strain>
    </source>
</reference>
<evidence type="ECO:0000256" key="4">
    <source>
        <dbReference type="ARBA" id="ARBA00023002"/>
    </source>
</evidence>
<comment type="cofactor">
    <cofactor evidence="1">
        <name>L-ascorbate</name>
        <dbReference type="ChEBI" id="CHEBI:38290"/>
    </cofactor>
</comment>
<keyword evidence="8" id="KW-1185">Reference proteome</keyword>
<evidence type="ECO:0000256" key="1">
    <source>
        <dbReference type="ARBA" id="ARBA00001961"/>
    </source>
</evidence>
<evidence type="ECO:0000256" key="5">
    <source>
        <dbReference type="ARBA" id="ARBA00023004"/>
    </source>
</evidence>
<dbReference type="InterPro" id="IPR006620">
    <property type="entry name" value="Pro_4_hyd_alph"/>
</dbReference>
<accession>A0A9P8LHS3</accession>
<keyword evidence="4" id="KW-0560">Oxidoreductase</keyword>
<comment type="caution">
    <text evidence="7">The sequence shown here is derived from an EMBL/GenBank/DDBJ whole genome shotgun (WGS) entry which is preliminary data.</text>
</comment>
<dbReference type="GO" id="GO:0005506">
    <property type="term" value="F:iron ion binding"/>
    <property type="evidence" value="ECO:0007669"/>
    <property type="project" value="InterPro"/>
</dbReference>
<protein>
    <recommendedName>
        <fullName evidence="6">Fe2OG dioxygenase domain-containing protein</fullName>
    </recommendedName>
</protein>
<keyword evidence="5" id="KW-0408">Iron</keyword>
<evidence type="ECO:0000256" key="2">
    <source>
        <dbReference type="ARBA" id="ARBA00022723"/>
    </source>
</evidence>
<dbReference type="PANTHER" id="PTHR10869">
    <property type="entry name" value="PROLYL 4-HYDROXYLASE ALPHA SUBUNIT"/>
    <property type="match status" value="1"/>
</dbReference>
<organism evidence="7 8">
    <name type="scientific">Trichoglossum hirsutum</name>
    <dbReference type="NCBI Taxonomy" id="265104"/>
    <lineage>
        <taxon>Eukaryota</taxon>
        <taxon>Fungi</taxon>
        <taxon>Dikarya</taxon>
        <taxon>Ascomycota</taxon>
        <taxon>Pezizomycotina</taxon>
        <taxon>Geoglossomycetes</taxon>
        <taxon>Geoglossales</taxon>
        <taxon>Geoglossaceae</taxon>
        <taxon>Trichoglossum</taxon>
    </lineage>
</organism>
<dbReference type="InterPro" id="IPR005123">
    <property type="entry name" value="Oxoglu/Fe-dep_dioxygenase_dom"/>
</dbReference>
<dbReference type="Gene3D" id="2.60.120.620">
    <property type="entry name" value="q2cbj1_9rhob like domain"/>
    <property type="match status" value="1"/>
</dbReference>
<proteinExistence type="predicted"/>
<dbReference type="AlphaFoldDB" id="A0A9P8LHS3"/>
<feature type="domain" description="Fe2OG dioxygenase" evidence="6">
    <location>
        <begin position="139"/>
        <end position="246"/>
    </location>
</feature>
<gene>
    <name evidence="7" type="ORF">GP486_000458</name>
</gene>
<dbReference type="Proteomes" id="UP000750711">
    <property type="component" value="Unassembled WGS sequence"/>
</dbReference>
<evidence type="ECO:0000313" key="8">
    <source>
        <dbReference type="Proteomes" id="UP000750711"/>
    </source>
</evidence>
<dbReference type="SMART" id="SM00702">
    <property type="entry name" value="P4Hc"/>
    <property type="match status" value="1"/>
</dbReference>
<keyword evidence="3" id="KW-0223">Dioxygenase</keyword>